<dbReference type="NCBIfam" id="NF007154">
    <property type="entry name" value="PRK09589.1"/>
    <property type="match status" value="1"/>
</dbReference>
<dbReference type="PANTHER" id="PTHR10353:SF296">
    <property type="entry name" value="6-PHOSPHO-BETA-GLUCOSIDASE"/>
    <property type="match status" value="1"/>
</dbReference>
<dbReference type="InterPro" id="IPR001360">
    <property type="entry name" value="Glyco_hydro_1"/>
</dbReference>
<dbReference type="PROSITE" id="PS00572">
    <property type="entry name" value="GLYCOSYL_HYDROL_F1_1"/>
    <property type="match status" value="1"/>
</dbReference>
<dbReference type="PANTHER" id="PTHR10353">
    <property type="entry name" value="GLYCOSYL HYDROLASE"/>
    <property type="match status" value="1"/>
</dbReference>
<dbReference type="EC" id="3.2.1.86" evidence="7"/>
<accession>F9LWT1</accession>
<comment type="similarity">
    <text evidence="1 5">Belongs to the glycosyl hydrolase 1 family.</text>
</comment>
<dbReference type="InterPro" id="IPR033132">
    <property type="entry name" value="GH_1_N_CS"/>
</dbReference>
<comment type="caution">
    <text evidence="7">The sequence shown here is derived from an EMBL/GenBank/DDBJ whole genome shotgun (WGS) entry which is preliminary data.</text>
</comment>
<keyword evidence="3 6" id="KW-0326">Glycosidase</keyword>
<dbReference type="Pfam" id="PF00232">
    <property type="entry name" value="Glyco_hydro_1"/>
    <property type="match status" value="1"/>
</dbReference>
<dbReference type="SUPFAM" id="SSF51445">
    <property type="entry name" value="(Trans)glycosidases"/>
    <property type="match status" value="1"/>
</dbReference>
<evidence type="ECO:0000256" key="4">
    <source>
        <dbReference type="PROSITE-ProRule" id="PRU10055"/>
    </source>
</evidence>
<dbReference type="PATRIC" id="fig|1000588.3.peg.852"/>
<dbReference type="InterPro" id="IPR018120">
    <property type="entry name" value="Glyco_hydro_1_AS"/>
</dbReference>
<dbReference type="eggNOG" id="COG2723">
    <property type="taxonomic scope" value="Bacteria"/>
</dbReference>
<keyword evidence="2 6" id="KW-0378">Hydrolase</keyword>
<evidence type="ECO:0000256" key="3">
    <source>
        <dbReference type="ARBA" id="ARBA00023295"/>
    </source>
</evidence>
<gene>
    <name evidence="7" type="primary">ascB</name>
    <name evidence="7" type="ORF">HMPREF9965_1890</name>
</gene>
<evidence type="ECO:0000313" key="7">
    <source>
        <dbReference type="EMBL" id="EGU66410.1"/>
    </source>
</evidence>
<dbReference type="FunFam" id="3.20.20.80:FF:000004">
    <property type="entry name" value="Beta-glucosidase 6-phospho-beta-glucosidase"/>
    <property type="match status" value="1"/>
</dbReference>
<dbReference type="GO" id="GO:0016052">
    <property type="term" value="P:carbohydrate catabolic process"/>
    <property type="evidence" value="ECO:0007669"/>
    <property type="project" value="TreeGrafter"/>
</dbReference>
<dbReference type="AlphaFoldDB" id="F9LWT1"/>
<dbReference type="NCBIfam" id="NF007356">
    <property type="entry name" value="PRK09852.1"/>
    <property type="match status" value="1"/>
</dbReference>
<sequence length="483" mass="55295">MDRDMTEKLTFPEGFLWGGATAANQCEGAYNQDGRGLANVDVVPIGPDREAIITGQKKMFSFEEGYFYPAKEAIDMYHHYKEDIALFAEMGFKTYRLSIAWTRIFPKGDEAEPNEAGLAFYEDLFKECHKHGIEPLVTITHFDCPVHLIREYGGWRNSRMLDFYANLCRTLFTRYKGLVKYWLTFNEINMILHAPFLGAGICFEEVENQEQVKYQAAHHELVASALATKIAHEIDPENKVGCMLAAGQYYPNTAHPRDYWAAMEEDRKSYFFIDVQVRGEYPNYAKKQWEREGIKIEMTTEDLDLLKNHTVDFVSFSYYASRVASGDPEMTDLTAGNVFASIKNPYLESSEWGWQIDPLGLRITLNAIWDRYQNPMFIVENGLGAMDTPDENGYVADDYRIAYLEAHIKAMRDAIYQDGVELLGYTTWGCIDLVSAGTGEMNKRYGFIYVDRDNAGQGSLKRSKKKSFYWYKDVIASNGASIK</sequence>
<evidence type="ECO:0000256" key="2">
    <source>
        <dbReference type="ARBA" id="ARBA00022801"/>
    </source>
</evidence>
<protein>
    <submittedName>
        <fullName evidence="7">6-phospho-beta-glucosidase</fullName>
        <ecNumber evidence="7">3.2.1.86</ecNumber>
    </submittedName>
</protein>
<dbReference type="PROSITE" id="PS00653">
    <property type="entry name" value="GLYCOSYL_HYDROL_F1_2"/>
    <property type="match status" value="1"/>
</dbReference>
<dbReference type="GO" id="GO:0008706">
    <property type="term" value="F:6-phospho-beta-glucosidase activity"/>
    <property type="evidence" value="ECO:0007669"/>
    <property type="project" value="UniProtKB-EC"/>
</dbReference>
<dbReference type="InterPro" id="IPR017853">
    <property type="entry name" value="GH"/>
</dbReference>
<evidence type="ECO:0000256" key="5">
    <source>
        <dbReference type="RuleBase" id="RU003690"/>
    </source>
</evidence>
<evidence type="ECO:0000256" key="6">
    <source>
        <dbReference type="RuleBase" id="RU004468"/>
    </source>
</evidence>
<dbReference type="PRINTS" id="PR00131">
    <property type="entry name" value="GLHYDRLASE1"/>
</dbReference>
<proteinExistence type="inferred from homology"/>
<dbReference type="Proteomes" id="UP000003858">
    <property type="component" value="Unassembled WGS sequence"/>
</dbReference>
<reference evidence="7 8" key="1">
    <citation type="submission" date="2011-05" db="EMBL/GenBank/DDBJ databases">
        <authorList>
            <person name="Durkin A.S."/>
            <person name="Radune D."/>
            <person name="Hostetler J."/>
            <person name="Torralba M."/>
            <person name="Gillis M."/>
            <person name="Methe B."/>
            <person name="Sutton G."/>
            <person name="Nelson K.E."/>
        </authorList>
    </citation>
    <scope>NUCLEOTIDE SEQUENCE [LARGE SCALE GENOMIC DNA]</scope>
    <source>
        <strain evidence="7 8">SK95</strain>
    </source>
</reference>
<evidence type="ECO:0000256" key="1">
    <source>
        <dbReference type="ARBA" id="ARBA00010838"/>
    </source>
</evidence>
<dbReference type="EMBL" id="AFUB01000033">
    <property type="protein sequence ID" value="EGU66410.1"/>
    <property type="molecule type" value="Genomic_DNA"/>
</dbReference>
<name>F9LWT1_STROR</name>
<evidence type="ECO:0000313" key="8">
    <source>
        <dbReference type="Proteomes" id="UP000003858"/>
    </source>
</evidence>
<organism evidence="7 8">
    <name type="scientific">Streptococcus mitis bv. 2 str. SK95</name>
    <dbReference type="NCBI Taxonomy" id="1000588"/>
    <lineage>
        <taxon>Bacteria</taxon>
        <taxon>Bacillati</taxon>
        <taxon>Bacillota</taxon>
        <taxon>Bacilli</taxon>
        <taxon>Lactobacillales</taxon>
        <taxon>Streptococcaceae</taxon>
        <taxon>Streptococcus</taxon>
    </lineage>
</organism>
<dbReference type="NCBIfam" id="NF007158">
    <property type="entry name" value="PRK09593.1"/>
    <property type="match status" value="1"/>
</dbReference>
<dbReference type="GO" id="GO:0005829">
    <property type="term" value="C:cytosol"/>
    <property type="evidence" value="ECO:0007669"/>
    <property type="project" value="TreeGrafter"/>
</dbReference>
<feature type="active site" description="Nucleophile" evidence="4">
    <location>
        <position position="380"/>
    </location>
</feature>
<dbReference type="Gene3D" id="3.20.20.80">
    <property type="entry name" value="Glycosidases"/>
    <property type="match status" value="1"/>
</dbReference>